<proteinExistence type="predicted"/>
<protein>
    <submittedName>
        <fullName evidence="2">Uncharacterized protein</fullName>
    </submittedName>
</protein>
<keyword evidence="3" id="KW-1185">Reference proteome</keyword>
<evidence type="ECO:0000256" key="1">
    <source>
        <dbReference type="SAM" id="MobiDB-lite"/>
    </source>
</evidence>
<feature type="region of interest" description="Disordered" evidence="1">
    <location>
        <begin position="1"/>
        <end position="54"/>
    </location>
</feature>
<feature type="compositionally biased region" description="Basic and acidic residues" evidence="1">
    <location>
        <begin position="1"/>
        <end position="10"/>
    </location>
</feature>
<evidence type="ECO:0000313" key="3">
    <source>
        <dbReference type="Proteomes" id="UP000265520"/>
    </source>
</evidence>
<dbReference type="AlphaFoldDB" id="A0A392VUK7"/>
<comment type="caution">
    <text evidence="2">The sequence shown here is derived from an EMBL/GenBank/DDBJ whole genome shotgun (WGS) entry which is preliminary data.</text>
</comment>
<feature type="compositionally biased region" description="Polar residues" evidence="1">
    <location>
        <begin position="13"/>
        <end position="23"/>
    </location>
</feature>
<feature type="non-terminal residue" evidence="2">
    <location>
        <position position="1"/>
    </location>
</feature>
<name>A0A392VUK7_9FABA</name>
<feature type="compositionally biased region" description="Basic and acidic residues" evidence="1">
    <location>
        <begin position="44"/>
        <end position="54"/>
    </location>
</feature>
<accession>A0A392VUK7</accession>
<reference evidence="2 3" key="1">
    <citation type="journal article" date="2018" name="Front. Plant Sci.">
        <title>Red Clover (Trifolium pratense) and Zigzag Clover (T. medium) - A Picture of Genomic Similarities and Differences.</title>
        <authorList>
            <person name="Dluhosova J."/>
            <person name="Istvanek J."/>
            <person name="Nedelnik J."/>
            <person name="Repkova J."/>
        </authorList>
    </citation>
    <scope>NUCLEOTIDE SEQUENCE [LARGE SCALE GENOMIC DNA]</scope>
    <source>
        <strain evidence="3">cv. 10/8</strain>
        <tissue evidence="2">Leaf</tissue>
    </source>
</reference>
<dbReference type="EMBL" id="LXQA011290431">
    <property type="protein sequence ID" value="MCI92084.1"/>
    <property type="molecule type" value="Genomic_DNA"/>
</dbReference>
<organism evidence="2 3">
    <name type="scientific">Trifolium medium</name>
    <dbReference type="NCBI Taxonomy" id="97028"/>
    <lineage>
        <taxon>Eukaryota</taxon>
        <taxon>Viridiplantae</taxon>
        <taxon>Streptophyta</taxon>
        <taxon>Embryophyta</taxon>
        <taxon>Tracheophyta</taxon>
        <taxon>Spermatophyta</taxon>
        <taxon>Magnoliopsida</taxon>
        <taxon>eudicotyledons</taxon>
        <taxon>Gunneridae</taxon>
        <taxon>Pentapetalae</taxon>
        <taxon>rosids</taxon>
        <taxon>fabids</taxon>
        <taxon>Fabales</taxon>
        <taxon>Fabaceae</taxon>
        <taxon>Papilionoideae</taxon>
        <taxon>50 kb inversion clade</taxon>
        <taxon>NPAAA clade</taxon>
        <taxon>Hologalegina</taxon>
        <taxon>IRL clade</taxon>
        <taxon>Trifolieae</taxon>
        <taxon>Trifolium</taxon>
    </lineage>
</organism>
<dbReference type="Proteomes" id="UP000265520">
    <property type="component" value="Unassembled WGS sequence"/>
</dbReference>
<sequence length="54" mass="5801">HDEQRAHDIVSEDSYQSDLQDSSAAPQAPPDAPRPVAAPPDAVESLHVRDVQNA</sequence>
<evidence type="ECO:0000313" key="2">
    <source>
        <dbReference type="EMBL" id="MCI92084.1"/>
    </source>
</evidence>
<feature type="compositionally biased region" description="Pro residues" evidence="1">
    <location>
        <begin position="27"/>
        <end position="38"/>
    </location>
</feature>